<keyword evidence="1" id="KW-1133">Transmembrane helix</keyword>
<keyword evidence="1" id="KW-0472">Membrane</keyword>
<name>A0ABD5XD61_9EURY</name>
<protein>
    <submittedName>
        <fullName evidence="2">Uncharacterized protein</fullName>
    </submittedName>
</protein>
<evidence type="ECO:0000313" key="3">
    <source>
        <dbReference type="Proteomes" id="UP001596414"/>
    </source>
</evidence>
<dbReference type="AlphaFoldDB" id="A0ABD5XD61"/>
<gene>
    <name evidence="2" type="ORF">ACFQJ7_09840</name>
</gene>
<organism evidence="2 3">
    <name type="scientific">Halovenus rubra</name>
    <dbReference type="NCBI Taxonomy" id="869890"/>
    <lineage>
        <taxon>Archaea</taxon>
        <taxon>Methanobacteriati</taxon>
        <taxon>Methanobacteriota</taxon>
        <taxon>Stenosarchaea group</taxon>
        <taxon>Halobacteria</taxon>
        <taxon>Halobacteriales</taxon>
        <taxon>Haloarculaceae</taxon>
        <taxon>Halovenus</taxon>
    </lineage>
</organism>
<accession>A0ABD5XD61</accession>
<reference evidence="2 3" key="1">
    <citation type="journal article" date="2014" name="Int. J. Syst. Evol. Microbiol.">
        <title>Complete genome sequence of Corynebacterium casei LMG S-19264T (=DSM 44701T), isolated from a smear-ripened cheese.</title>
        <authorList>
            <consortium name="US DOE Joint Genome Institute (JGI-PGF)"/>
            <person name="Walter F."/>
            <person name="Albersmeier A."/>
            <person name="Kalinowski J."/>
            <person name="Ruckert C."/>
        </authorList>
    </citation>
    <scope>NUCLEOTIDE SEQUENCE [LARGE SCALE GENOMIC DNA]</scope>
    <source>
        <strain evidence="2 3">CGMCC 4.7215</strain>
    </source>
</reference>
<evidence type="ECO:0000256" key="1">
    <source>
        <dbReference type="SAM" id="Phobius"/>
    </source>
</evidence>
<dbReference type="EMBL" id="JBHSZQ010000020">
    <property type="protein sequence ID" value="MFC7126332.1"/>
    <property type="molecule type" value="Genomic_DNA"/>
</dbReference>
<feature type="transmembrane region" description="Helical" evidence="1">
    <location>
        <begin position="20"/>
        <end position="41"/>
    </location>
</feature>
<dbReference type="RefSeq" id="WP_267635887.1">
    <property type="nucleotide sequence ID" value="NZ_JAODIY010000001.1"/>
</dbReference>
<dbReference type="Proteomes" id="UP001596414">
    <property type="component" value="Unassembled WGS sequence"/>
</dbReference>
<evidence type="ECO:0000313" key="2">
    <source>
        <dbReference type="EMBL" id="MFC7126332.1"/>
    </source>
</evidence>
<keyword evidence="1" id="KW-0812">Transmembrane</keyword>
<comment type="caution">
    <text evidence="2">The sequence shown here is derived from an EMBL/GenBank/DDBJ whole genome shotgun (WGS) entry which is preliminary data.</text>
</comment>
<sequence length="46" mass="4965">MLDHRLHTESDCRRAKSEMVSVVSLVDVVAILSLIVGTVVVGNVSE</sequence>
<proteinExistence type="predicted"/>